<evidence type="ECO:0000256" key="1">
    <source>
        <dbReference type="SAM" id="Phobius"/>
    </source>
</evidence>
<protein>
    <submittedName>
        <fullName evidence="2">ABC-2 type transport system permease protein</fullName>
    </submittedName>
</protein>
<gene>
    <name evidence="2" type="ORF">SAMN04487969_12651</name>
</gene>
<dbReference type="PANTHER" id="PTHR36832">
    <property type="entry name" value="SLR1174 PROTEIN-RELATED"/>
    <property type="match status" value="1"/>
</dbReference>
<keyword evidence="1" id="KW-0812">Transmembrane</keyword>
<feature type="transmembrane region" description="Helical" evidence="1">
    <location>
        <begin position="115"/>
        <end position="132"/>
    </location>
</feature>
<proteinExistence type="predicted"/>
<organism evidence="2 3">
    <name type="scientific">Paenibacillus algorifonticola</name>
    <dbReference type="NCBI Taxonomy" id="684063"/>
    <lineage>
        <taxon>Bacteria</taxon>
        <taxon>Bacillati</taxon>
        <taxon>Bacillota</taxon>
        <taxon>Bacilli</taxon>
        <taxon>Bacillales</taxon>
        <taxon>Paenibacillaceae</taxon>
        <taxon>Paenibacillus</taxon>
    </lineage>
</organism>
<dbReference type="RefSeq" id="WP_231594399.1">
    <property type="nucleotide sequence ID" value="NZ_FONN01000026.1"/>
</dbReference>
<feature type="transmembrane region" description="Helical" evidence="1">
    <location>
        <begin position="60"/>
        <end position="78"/>
    </location>
</feature>
<feature type="transmembrane region" description="Helical" evidence="1">
    <location>
        <begin position="144"/>
        <end position="170"/>
    </location>
</feature>
<sequence>MIKPYYAVLRLRLSNGLQYRAAAYAGIGTQFFFGFIFIMVFEAFYAQTSAAAPQMSLSEVVAYCWLKQAFLAFIVLWLRDNELFQLITSGNIAYELCRPSGIYGLWYAKLLAQRLSSALLRCLPILLVSFFLPQPYRLELPPDFAAFLLFVCSLIIGLFLIVAISMLIYISVFITMSPAGSLLMFSVFGEFFAGMIIPVPLMPDWMQRIVYALPFHWTVDFPFRVYTGNISTLDARAGLLFQLLWLAALIFIGKIAMNKALRRVVVQGG</sequence>
<name>A0A1I2HVW3_9BACL</name>
<feature type="transmembrane region" description="Helical" evidence="1">
    <location>
        <begin position="239"/>
        <end position="257"/>
    </location>
</feature>
<keyword evidence="1" id="KW-0472">Membrane</keyword>
<keyword evidence="1" id="KW-1133">Transmembrane helix</keyword>
<evidence type="ECO:0000313" key="3">
    <source>
        <dbReference type="Proteomes" id="UP000183410"/>
    </source>
</evidence>
<evidence type="ECO:0000313" key="2">
    <source>
        <dbReference type="EMBL" id="SFF32836.1"/>
    </source>
</evidence>
<dbReference type="PANTHER" id="PTHR36832:SF2">
    <property type="entry name" value="INTEGRAL MEMBRANE PROTEIN"/>
    <property type="match status" value="1"/>
</dbReference>
<dbReference type="Proteomes" id="UP000183410">
    <property type="component" value="Unassembled WGS sequence"/>
</dbReference>
<feature type="transmembrane region" description="Helical" evidence="1">
    <location>
        <begin position="182"/>
        <end position="201"/>
    </location>
</feature>
<dbReference type="EMBL" id="FONN01000026">
    <property type="protein sequence ID" value="SFF32836.1"/>
    <property type="molecule type" value="Genomic_DNA"/>
</dbReference>
<dbReference type="AlphaFoldDB" id="A0A1I2HVW3"/>
<accession>A0A1I2HVW3</accession>
<keyword evidence="3" id="KW-1185">Reference proteome</keyword>
<reference evidence="3" key="1">
    <citation type="submission" date="2016-10" db="EMBL/GenBank/DDBJ databases">
        <authorList>
            <person name="Varghese N."/>
            <person name="Submissions S."/>
        </authorList>
    </citation>
    <scope>NUCLEOTIDE SEQUENCE [LARGE SCALE GENOMIC DNA]</scope>
    <source>
        <strain evidence="3">CGMCC 1.10223</strain>
    </source>
</reference>
<feature type="transmembrane region" description="Helical" evidence="1">
    <location>
        <begin position="21"/>
        <end position="40"/>
    </location>
</feature>